<evidence type="ECO:0000313" key="2">
    <source>
        <dbReference type="EMBL" id="MEN5378760.1"/>
    </source>
</evidence>
<evidence type="ECO:0000256" key="1">
    <source>
        <dbReference type="SAM" id="SignalP"/>
    </source>
</evidence>
<reference evidence="2 3" key="1">
    <citation type="submission" date="2024-04" db="EMBL/GenBank/DDBJ databases">
        <title>WGS of bacteria from Torrens River.</title>
        <authorList>
            <person name="Wyrsch E.R."/>
            <person name="Drigo B."/>
        </authorList>
    </citation>
    <scope>NUCLEOTIDE SEQUENCE [LARGE SCALE GENOMIC DNA]</scope>
    <source>
        <strain evidence="2 3">TWI391</strain>
    </source>
</reference>
<keyword evidence="1" id="KW-0732">Signal</keyword>
<comment type="caution">
    <text evidence="2">The sequence shown here is derived from an EMBL/GenBank/DDBJ whole genome shotgun (WGS) entry which is preliminary data.</text>
</comment>
<proteinExistence type="predicted"/>
<keyword evidence="3" id="KW-1185">Reference proteome</keyword>
<feature type="chain" id="PRO_5046788539" evidence="1">
    <location>
        <begin position="22"/>
        <end position="216"/>
    </location>
</feature>
<accession>A0ABV0BW22</accession>
<organism evidence="2 3">
    <name type="scientific">Sphingobacterium kitahiroshimense</name>
    <dbReference type="NCBI Taxonomy" id="470446"/>
    <lineage>
        <taxon>Bacteria</taxon>
        <taxon>Pseudomonadati</taxon>
        <taxon>Bacteroidota</taxon>
        <taxon>Sphingobacteriia</taxon>
        <taxon>Sphingobacteriales</taxon>
        <taxon>Sphingobacteriaceae</taxon>
        <taxon>Sphingobacterium</taxon>
    </lineage>
</organism>
<name>A0ABV0BW22_9SPHI</name>
<protein>
    <submittedName>
        <fullName evidence="2">Transcriptional regulator</fullName>
    </submittedName>
</protein>
<dbReference type="EMBL" id="JBDJNQ010000007">
    <property type="protein sequence ID" value="MEN5378760.1"/>
    <property type="molecule type" value="Genomic_DNA"/>
</dbReference>
<feature type="signal peptide" evidence="1">
    <location>
        <begin position="1"/>
        <end position="21"/>
    </location>
</feature>
<evidence type="ECO:0000313" key="3">
    <source>
        <dbReference type="Proteomes" id="UP001409291"/>
    </source>
</evidence>
<gene>
    <name evidence="2" type="ORF">ABE541_15965</name>
</gene>
<dbReference type="RefSeq" id="WP_346581671.1">
    <property type="nucleotide sequence ID" value="NZ_JBDJNQ010000007.1"/>
</dbReference>
<dbReference type="Proteomes" id="UP001409291">
    <property type="component" value="Unassembled WGS sequence"/>
</dbReference>
<sequence>MMRKYLCIMLLFIAAGDGLHAQTVTSKLLPTKLNASFERVIDAIPDMDGWYIDQDMEVKALAHTDTTAMFEIQEKGLSTEILVDNEKEYNKLVAAAAKDVSKPSIYMLYNYKLKGKKTQFVPIKKSFLFFEYGFIWTLTVKKIAENETELSFAYKSLAPTFANKIESEFKSDTYYSNKILKISVDDKRMRQRINDILINKMHVDRDYPAPSYPTRN</sequence>